<dbReference type="RefSeq" id="WP_231486076.1">
    <property type="nucleotide sequence ID" value="NZ_BAAAZO010000011.1"/>
</dbReference>
<sequence>MTAVPLFDDPAAVAVGVGPGTLSRGNRPHTVVECVLPGVNVPAARTPKAAAADPLFREHTAPQDHFARGGNDVPKRLTALRHQVRAGQIAGKP</sequence>
<dbReference type="Proteomes" id="UP001501074">
    <property type="component" value="Unassembled WGS sequence"/>
</dbReference>
<gene>
    <name evidence="1" type="ORF">GCM10022223_54970</name>
</gene>
<protein>
    <submittedName>
        <fullName evidence="1">Uncharacterized protein</fullName>
    </submittedName>
</protein>
<organism evidence="1 2">
    <name type="scientific">Kineosporia mesophila</name>
    <dbReference type="NCBI Taxonomy" id="566012"/>
    <lineage>
        <taxon>Bacteria</taxon>
        <taxon>Bacillati</taxon>
        <taxon>Actinomycetota</taxon>
        <taxon>Actinomycetes</taxon>
        <taxon>Kineosporiales</taxon>
        <taxon>Kineosporiaceae</taxon>
        <taxon>Kineosporia</taxon>
    </lineage>
</organism>
<evidence type="ECO:0000313" key="2">
    <source>
        <dbReference type="Proteomes" id="UP001501074"/>
    </source>
</evidence>
<keyword evidence="2" id="KW-1185">Reference proteome</keyword>
<proteinExistence type="predicted"/>
<evidence type="ECO:0000313" key="1">
    <source>
        <dbReference type="EMBL" id="GAA3630292.1"/>
    </source>
</evidence>
<name>A0ABP7AEM1_9ACTN</name>
<reference evidence="2" key="1">
    <citation type="journal article" date="2019" name="Int. J. Syst. Evol. Microbiol.">
        <title>The Global Catalogue of Microorganisms (GCM) 10K type strain sequencing project: providing services to taxonomists for standard genome sequencing and annotation.</title>
        <authorList>
            <consortium name="The Broad Institute Genomics Platform"/>
            <consortium name="The Broad Institute Genome Sequencing Center for Infectious Disease"/>
            <person name="Wu L."/>
            <person name="Ma J."/>
        </authorList>
    </citation>
    <scope>NUCLEOTIDE SEQUENCE [LARGE SCALE GENOMIC DNA]</scope>
    <source>
        <strain evidence="2">JCM 16902</strain>
    </source>
</reference>
<dbReference type="EMBL" id="BAAAZO010000011">
    <property type="protein sequence ID" value="GAA3630292.1"/>
    <property type="molecule type" value="Genomic_DNA"/>
</dbReference>
<accession>A0ABP7AEM1</accession>
<comment type="caution">
    <text evidence="1">The sequence shown here is derived from an EMBL/GenBank/DDBJ whole genome shotgun (WGS) entry which is preliminary data.</text>
</comment>